<dbReference type="InterPro" id="IPR016032">
    <property type="entry name" value="Sig_transdc_resp-reg_C-effctor"/>
</dbReference>
<dbReference type="GO" id="GO:0003677">
    <property type="term" value="F:DNA binding"/>
    <property type="evidence" value="ECO:0007669"/>
    <property type="project" value="InterPro"/>
</dbReference>
<evidence type="ECO:0000256" key="1">
    <source>
        <dbReference type="SAM" id="MobiDB-lite"/>
    </source>
</evidence>
<protein>
    <submittedName>
        <fullName evidence="2">Uncharacterized protein</fullName>
    </submittedName>
</protein>
<dbReference type="AlphaFoldDB" id="A0A1Z1W5A7"/>
<dbReference type="InterPro" id="IPR036388">
    <property type="entry name" value="WH-like_DNA-bd_sf"/>
</dbReference>
<feature type="region of interest" description="Disordered" evidence="1">
    <location>
        <begin position="41"/>
        <end position="65"/>
    </location>
</feature>
<dbReference type="SUPFAM" id="SSF46894">
    <property type="entry name" value="C-terminal effector domain of the bipartite response regulators"/>
    <property type="match status" value="1"/>
</dbReference>
<keyword evidence="3" id="KW-1185">Reference proteome</keyword>
<dbReference type="Gene3D" id="1.10.10.60">
    <property type="entry name" value="Homeodomain-like"/>
    <property type="match status" value="1"/>
</dbReference>
<dbReference type="Proteomes" id="UP000195880">
    <property type="component" value="Chromosome"/>
</dbReference>
<reference evidence="2 3" key="1">
    <citation type="submission" date="2017-05" db="EMBL/GenBank/DDBJ databases">
        <title>Streptomyces alboflavus Genome sequencing and assembly.</title>
        <authorList>
            <person name="Wang Y."/>
            <person name="Du B."/>
            <person name="Ding Y."/>
            <person name="Liu H."/>
            <person name="Hou Q."/>
            <person name="Liu K."/>
            <person name="Wang C."/>
            <person name="Yao L."/>
        </authorList>
    </citation>
    <scope>NUCLEOTIDE SEQUENCE [LARGE SCALE GENOMIC DNA]</scope>
    <source>
        <strain evidence="2 3">MDJK44</strain>
    </source>
</reference>
<accession>A0A1Z1W5A7</accession>
<name>A0A1Z1W5A7_9ACTN</name>
<dbReference type="Gene3D" id="1.10.10.10">
    <property type="entry name" value="Winged helix-like DNA-binding domain superfamily/Winged helix DNA-binding domain"/>
    <property type="match status" value="1"/>
</dbReference>
<dbReference type="EMBL" id="CP021748">
    <property type="protein sequence ID" value="ARX81587.1"/>
    <property type="molecule type" value="Genomic_DNA"/>
</dbReference>
<sequence length="159" mass="17872">MNKITDAARQQILALAAAGHSDSSIHRITGISRVTIARYRRGYTPPPPHTTADNTQCRNGHSYPDNLRTDSNGWHYCTQCRRAKAKRWRDRNPMPAQPDTVAILRAVHGDPPQRLTPRERTEAVRQLTDGGLSVTLIAARLRCHPKTVKRARRRLKAAA</sequence>
<dbReference type="Pfam" id="PF13384">
    <property type="entry name" value="HTH_23"/>
    <property type="match status" value="2"/>
</dbReference>
<proteinExistence type="predicted"/>
<dbReference type="GO" id="GO:0006355">
    <property type="term" value="P:regulation of DNA-templated transcription"/>
    <property type="evidence" value="ECO:0007669"/>
    <property type="project" value="InterPro"/>
</dbReference>
<evidence type="ECO:0000313" key="3">
    <source>
        <dbReference type="Proteomes" id="UP000195880"/>
    </source>
</evidence>
<gene>
    <name evidence="2" type="ORF">SMD44_00985</name>
</gene>
<organism evidence="2 3">
    <name type="scientific">Streptomyces alboflavus</name>
    <dbReference type="NCBI Taxonomy" id="67267"/>
    <lineage>
        <taxon>Bacteria</taxon>
        <taxon>Bacillati</taxon>
        <taxon>Actinomycetota</taxon>
        <taxon>Actinomycetes</taxon>
        <taxon>Kitasatosporales</taxon>
        <taxon>Streptomycetaceae</taxon>
        <taxon>Streptomyces</taxon>
    </lineage>
</organism>
<evidence type="ECO:0000313" key="2">
    <source>
        <dbReference type="EMBL" id="ARX81587.1"/>
    </source>
</evidence>
<dbReference type="KEGG" id="salf:SMD44_00985"/>
<dbReference type="RefSeq" id="WP_087882979.1">
    <property type="nucleotide sequence ID" value="NZ_CP021748.1"/>
</dbReference>